<accession>A0A0A7PLJ7</accession>
<proteinExistence type="predicted"/>
<dbReference type="KEGG" id="sphk:SKP52_19990"/>
<dbReference type="Proteomes" id="UP000030907">
    <property type="component" value="Chromosome"/>
</dbReference>
<name>A0A0A7PLJ7_9SPHN</name>
<feature type="domain" description="DUF7007" evidence="1">
    <location>
        <begin position="96"/>
        <end position="207"/>
    </location>
</feature>
<sequence>MSPAPSVPATYGCTADGDLAALVDDTAYAAIPGPRGLRIANAWRLSKPMSQWRRDDFYGAIAVVADAVGFHDHIAELVQHREELLRFERKRGDGKLSTPWGQSQSSEIYADGVVFHSTASHGGFKLDRARNARMPAALRVAGGWYEEDAEWAKVATGFPDLFTAYERRHAEKTLRDYYPNCWEAIHDRFLAPGESVENDRRLFGEKHRHDWVVVSAIRSREKPGMTDCVARLGGRRNRGHERRFLVPSDEYVAGRFGFVIDEARHLEV</sequence>
<evidence type="ECO:0000259" key="1">
    <source>
        <dbReference type="Pfam" id="PF22653"/>
    </source>
</evidence>
<keyword evidence="3" id="KW-1185">Reference proteome</keyword>
<dbReference type="STRING" id="1515612.SKP52_19990"/>
<evidence type="ECO:0000313" key="3">
    <source>
        <dbReference type="Proteomes" id="UP000030907"/>
    </source>
</evidence>
<organism evidence="2 3">
    <name type="scientific">Sphingopyxis fribergensis</name>
    <dbReference type="NCBI Taxonomy" id="1515612"/>
    <lineage>
        <taxon>Bacteria</taxon>
        <taxon>Pseudomonadati</taxon>
        <taxon>Pseudomonadota</taxon>
        <taxon>Alphaproteobacteria</taxon>
        <taxon>Sphingomonadales</taxon>
        <taxon>Sphingomonadaceae</taxon>
        <taxon>Sphingopyxis</taxon>
    </lineage>
</organism>
<dbReference type="InterPro" id="IPR054276">
    <property type="entry name" value="DUF7007"/>
</dbReference>
<dbReference type="Pfam" id="PF22653">
    <property type="entry name" value="DUF7007"/>
    <property type="match status" value="1"/>
</dbReference>
<gene>
    <name evidence="2" type="ORF">SKP52_19990</name>
</gene>
<dbReference type="EMBL" id="CP009122">
    <property type="protein sequence ID" value="AJA10864.1"/>
    <property type="molecule type" value="Genomic_DNA"/>
</dbReference>
<dbReference type="HOGENOM" id="CLU_090660_0_0_5"/>
<dbReference type="AlphaFoldDB" id="A0A0A7PLJ7"/>
<evidence type="ECO:0000313" key="2">
    <source>
        <dbReference type="EMBL" id="AJA10864.1"/>
    </source>
</evidence>
<protein>
    <recommendedName>
        <fullName evidence="1">DUF7007 domain-containing protein</fullName>
    </recommendedName>
</protein>
<reference evidence="2 3" key="1">
    <citation type="journal article" date="2015" name="Int. J. Syst. Evol. Microbiol.">
        <title>Description of Sphingopyxis fribergensis sp. nov. - a soil bacterium with the ability to degrade styrene and phenylacetic acid.</title>
        <authorList>
            <person name="Oelschlagel M."/>
            <person name="Ruckert C."/>
            <person name="Kalinowski J."/>
            <person name="Schmidt G."/>
            <person name="Schlomann M."/>
            <person name="Tischler D."/>
        </authorList>
    </citation>
    <scope>NUCLEOTIDE SEQUENCE [LARGE SCALE GENOMIC DNA]</scope>
    <source>
        <strain evidence="2 3">Kp5.2</strain>
    </source>
</reference>
<dbReference type="RefSeq" id="WP_039577850.1">
    <property type="nucleotide sequence ID" value="NZ_CP009122.1"/>
</dbReference>